<evidence type="ECO:0000313" key="2">
    <source>
        <dbReference type="Proteomes" id="UP001305414"/>
    </source>
</evidence>
<evidence type="ECO:0000313" key="1">
    <source>
        <dbReference type="EMBL" id="KAK5636174.1"/>
    </source>
</evidence>
<protein>
    <submittedName>
        <fullName evidence="1">Uncharacterized protein</fullName>
    </submittedName>
</protein>
<sequence length="104" mass="11840">MKNSLPIGMIHYLKEAGCVECDDKAYPGNSQLYTHNAKDWIARTNFHVKAFAEQSLRGIISLSGVEGMTTQEEMDELVAAFNRDFGNRKINYVFIRAWGRKPEV</sequence>
<name>A0AAN7UXB4_9PEZI</name>
<dbReference type="AlphaFoldDB" id="A0AAN7UXB4"/>
<dbReference type="Proteomes" id="UP001305414">
    <property type="component" value="Unassembled WGS sequence"/>
</dbReference>
<gene>
    <name evidence="1" type="ORF">RRF57_011886</name>
</gene>
<comment type="caution">
    <text evidence="1">The sequence shown here is derived from an EMBL/GenBank/DDBJ whole genome shotgun (WGS) entry which is preliminary data.</text>
</comment>
<reference evidence="1 2" key="1">
    <citation type="submission" date="2023-10" db="EMBL/GenBank/DDBJ databases">
        <title>Draft genome sequence of Xylaria bambusicola isolate GMP-LS, the root and basal stem rot pathogen of sugarcane in Indonesia.</title>
        <authorList>
            <person name="Selvaraj P."/>
            <person name="Muralishankar V."/>
            <person name="Muruganantham S."/>
            <person name="Sp S."/>
            <person name="Haryani S."/>
            <person name="Lau K.J.X."/>
            <person name="Naqvi N.I."/>
        </authorList>
    </citation>
    <scope>NUCLEOTIDE SEQUENCE [LARGE SCALE GENOMIC DNA]</scope>
    <source>
        <strain evidence="1">GMP-LS</strain>
    </source>
</reference>
<accession>A0AAN7UXB4</accession>
<organism evidence="1 2">
    <name type="scientific">Xylaria bambusicola</name>
    <dbReference type="NCBI Taxonomy" id="326684"/>
    <lineage>
        <taxon>Eukaryota</taxon>
        <taxon>Fungi</taxon>
        <taxon>Dikarya</taxon>
        <taxon>Ascomycota</taxon>
        <taxon>Pezizomycotina</taxon>
        <taxon>Sordariomycetes</taxon>
        <taxon>Xylariomycetidae</taxon>
        <taxon>Xylariales</taxon>
        <taxon>Xylariaceae</taxon>
        <taxon>Xylaria</taxon>
    </lineage>
</organism>
<dbReference type="EMBL" id="JAWHQM010000063">
    <property type="protein sequence ID" value="KAK5636174.1"/>
    <property type="molecule type" value="Genomic_DNA"/>
</dbReference>
<proteinExistence type="predicted"/>
<keyword evidence="2" id="KW-1185">Reference proteome</keyword>